<dbReference type="RefSeq" id="XP_014174294.1">
    <property type="nucleotide sequence ID" value="XM_014318819.1"/>
</dbReference>
<feature type="compositionally biased region" description="Basic residues" evidence="1">
    <location>
        <begin position="129"/>
        <end position="142"/>
    </location>
</feature>
<protein>
    <submittedName>
        <fullName evidence="2">Uncharacterized protein</fullName>
    </submittedName>
</protein>
<feature type="region of interest" description="Disordered" evidence="1">
    <location>
        <begin position="122"/>
        <end position="290"/>
    </location>
</feature>
<gene>
    <name evidence="2" type="ORF">CMQ_1740</name>
</gene>
<sequence>MTSIWLREPDRMLKETGHDYSEIFHESPSSSESMNRPPKVEVKKRVMDQDPVVRWSYLAASEAVDKDVRLLELNGEIEADEQITIPWDFRLPREARFRMLRILGLGEEDNSVLDDVDEDEYSSIARGNGGHHKKKAARKPKPHALSPTSTGHATNSRAASEGHLDDFAENDKASTSSRSKPPSRDMTPAPRQGSFDTLGILTEPTDRDKRKVAMVEVSFRRLEQQPPKKKKRLSDGGVSEKSTSSHTGHADGPEAESPARSSLATATQLASSNAVKDDALVKIPPRKAPDLRVQMPQVPAFSDAIASSSISVATPVYSSSKAQSPLSAASASPFGSLAVNGAALATPSPVKKKMSLSDYTKSRKAAGGRPLVGTSLKPSISGAEEPKSATSADGMGLGDSPAVGEKPGDASSAAMTVVATLVAGSE</sequence>
<feature type="region of interest" description="Disordered" evidence="1">
    <location>
        <begin position="350"/>
        <end position="411"/>
    </location>
</feature>
<reference evidence="2 3" key="1">
    <citation type="journal article" date="2011" name="Proc. Natl. Acad. Sci. U.S.A.">
        <title>Genome and transcriptome analyses of the mountain pine beetle-fungal symbiont Grosmannia clavigera, a lodgepole pine pathogen.</title>
        <authorList>
            <person name="DiGuistini S."/>
            <person name="Wang Y."/>
            <person name="Liao N.Y."/>
            <person name="Taylor G."/>
            <person name="Tanguay P."/>
            <person name="Feau N."/>
            <person name="Henrissat B."/>
            <person name="Chan S.K."/>
            <person name="Hesse-Orce U."/>
            <person name="Alamouti S.M."/>
            <person name="Tsui C.K.M."/>
            <person name="Docking R.T."/>
            <person name="Levasseur A."/>
            <person name="Haridas S."/>
            <person name="Robertson G."/>
            <person name="Birol I."/>
            <person name="Holt R.A."/>
            <person name="Marra M.A."/>
            <person name="Hamelin R.C."/>
            <person name="Hirst M."/>
            <person name="Jones S.J.M."/>
            <person name="Bohlmann J."/>
            <person name="Breuil C."/>
        </authorList>
    </citation>
    <scope>NUCLEOTIDE SEQUENCE [LARGE SCALE GENOMIC DNA]</scope>
    <source>
        <strain evidence="3">kw1407 / UAMH 11150</strain>
    </source>
</reference>
<keyword evidence="3" id="KW-1185">Reference proteome</keyword>
<dbReference type="eggNOG" id="KOG1844">
    <property type="taxonomic scope" value="Eukaryota"/>
</dbReference>
<dbReference type="STRING" id="655863.F0XFJ3"/>
<dbReference type="InParanoid" id="F0XFJ3"/>
<dbReference type="AlphaFoldDB" id="F0XFJ3"/>
<feature type="compositionally biased region" description="Basic and acidic residues" evidence="1">
    <location>
        <begin position="160"/>
        <end position="172"/>
    </location>
</feature>
<proteinExistence type="predicted"/>
<organism evidence="3">
    <name type="scientific">Grosmannia clavigera (strain kw1407 / UAMH 11150)</name>
    <name type="common">Blue stain fungus</name>
    <name type="synonym">Graphiocladiella clavigera</name>
    <dbReference type="NCBI Taxonomy" id="655863"/>
    <lineage>
        <taxon>Eukaryota</taxon>
        <taxon>Fungi</taxon>
        <taxon>Dikarya</taxon>
        <taxon>Ascomycota</taxon>
        <taxon>Pezizomycotina</taxon>
        <taxon>Sordariomycetes</taxon>
        <taxon>Sordariomycetidae</taxon>
        <taxon>Ophiostomatales</taxon>
        <taxon>Ophiostomataceae</taxon>
        <taxon>Leptographium</taxon>
    </lineage>
</organism>
<dbReference type="HOGENOM" id="CLU_644133_0_0_1"/>
<accession>F0XFJ3</accession>
<name>F0XFJ3_GROCL</name>
<dbReference type="EMBL" id="GL629765">
    <property type="protein sequence ID" value="EFX04812.1"/>
    <property type="molecule type" value="Genomic_DNA"/>
</dbReference>
<evidence type="ECO:0000313" key="2">
    <source>
        <dbReference type="EMBL" id="EFX04812.1"/>
    </source>
</evidence>
<dbReference type="GeneID" id="25974652"/>
<feature type="compositionally biased region" description="Low complexity" evidence="1">
    <location>
        <begin position="259"/>
        <end position="272"/>
    </location>
</feature>
<evidence type="ECO:0000313" key="3">
    <source>
        <dbReference type="Proteomes" id="UP000007796"/>
    </source>
</evidence>
<feature type="compositionally biased region" description="Basic and acidic residues" evidence="1">
    <location>
        <begin position="204"/>
        <end position="223"/>
    </location>
</feature>
<dbReference type="Proteomes" id="UP000007796">
    <property type="component" value="Unassembled WGS sequence"/>
</dbReference>
<evidence type="ECO:0000256" key="1">
    <source>
        <dbReference type="SAM" id="MobiDB-lite"/>
    </source>
</evidence>
<dbReference type="OrthoDB" id="1928087at2759"/>
<feature type="compositionally biased region" description="Polar residues" evidence="1">
    <location>
        <begin position="146"/>
        <end position="158"/>
    </location>
</feature>